<dbReference type="Proteomes" id="UP000069272">
    <property type="component" value="Chromosome 3L"/>
</dbReference>
<organism evidence="4 5">
    <name type="scientific">Anopheles albimanus</name>
    <name type="common">New world malaria mosquito</name>
    <dbReference type="NCBI Taxonomy" id="7167"/>
    <lineage>
        <taxon>Eukaryota</taxon>
        <taxon>Metazoa</taxon>
        <taxon>Ecdysozoa</taxon>
        <taxon>Arthropoda</taxon>
        <taxon>Hexapoda</taxon>
        <taxon>Insecta</taxon>
        <taxon>Pterygota</taxon>
        <taxon>Neoptera</taxon>
        <taxon>Endopterygota</taxon>
        <taxon>Diptera</taxon>
        <taxon>Nematocera</taxon>
        <taxon>Culicoidea</taxon>
        <taxon>Culicidae</taxon>
        <taxon>Anophelinae</taxon>
        <taxon>Anopheles</taxon>
    </lineage>
</organism>
<dbReference type="GO" id="GO:0009408">
    <property type="term" value="P:response to heat"/>
    <property type="evidence" value="ECO:0007669"/>
    <property type="project" value="TreeGrafter"/>
</dbReference>
<dbReference type="InterPro" id="IPR001436">
    <property type="entry name" value="Alpha-crystallin/sHSP_animal"/>
</dbReference>
<sequence>MRELPKPTRFGKHTLDLKVAILAGLPHRPANNWLPPEQDSQEFLFYVLSVPVVPADAMSSVPMYVRDWWDDDLFDSPRRTSRLMDHHFSTGLFSEDMQRIASNFHSSNFLRSSRLGGSFRRPYTQSGSEFMTPKQFSTLCAANQRLQITLDVQQFAPHEITVKTVNGSIVVEGQHGEKQDEHGYISRHFVRRYILPDDHDPKDVYSSLSADGMLTIVSPRNPPSPPPPPPPPSTIQKSQEVIYERTIPVQRIEERTVESVRTTSESVSSESNGKQ</sequence>
<dbReference type="VEuPathDB" id="VectorBase:AALB004948"/>
<dbReference type="PRINTS" id="PR00299">
    <property type="entry name" value="ACRYSTALLIN"/>
</dbReference>
<protein>
    <submittedName>
        <fullName evidence="4">Uncharacterized protein</fullName>
    </submittedName>
</protein>
<dbReference type="STRING" id="7167.A0A182FEK7"/>
<evidence type="ECO:0000256" key="2">
    <source>
        <dbReference type="RuleBase" id="RU003616"/>
    </source>
</evidence>
<accession>A0A182FEK7</accession>
<dbReference type="CDD" id="cd06526">
    <property type="entry name" value="metazoan_ACD"/>
    <property type="match status" value="1"/>
</dbReference>
<feature type="compositionally biased region" description="Low complexity" evidence="3">
    <location>
        <begin position="259"/>
        <end position="275"/>
    </location>
</feature>
<dbReference type="PROSITE" id="PS01031">
    <property type="entry name" value="SHSP"/>
    <property type="match status" value="1"/>
</dbReference>
<reference evidence="4 5" key="1">
    <citation type="journal article" date="2017" name="G3 (Bethesda)">
        <title>The Physical Genome Mapping of Anopheles albimanus Corrected Scaffold Misassemblies and Identified Interarm Rearrangements in Genus Anopheles.</title>
        <authorList>
            <person name="Artemov G.N."/>
            <person name="Peery A.N."/>
            <person name="Jiang X."/>
            <person name="Tu Z."/>
            <person name="Stegniy V.N."/>
            <person name="Sharakhova M.V."/>
            <person name="Sharakhov I.V."/>
        </authorList>
    </citation>
    <scope>NUCLEOTIDE SEQUENCE [LARGE SCALE GENOMIC DNA]</scope>
    <source>
        <strain evidence="4 5">ALBI9_A</strain>
    </source>
</reference>
<dbReference type="PANTHER" id="PTHR45640:SF34">
    <property type="entry name" value="PROTEIN LETHAL(2)ESSENTIAL FOR LIFE"/>
    <property type="match status" value="1"/>
</dbReference>
<dbReference type="GO" id="GO:0051082">
    <property type="term" value="F:unfolded protein binding"/>
    <property type="evidence" value="ECO:0007669"/>
    <property type="project" value="TreeGrafter"/>
</dbReference>
<keyword evidence="5" id="KW-1185">Reference proteome</keyword>
<evidence type="ECO:0000256" key="3">
    <source>
        <dbReference type="SAM" id="MobiDB-lite"/>
    </source>
</evidence>
<evidence type="ECO:0000313" key="4">
    <source>
        <dbReference type="EnsemblMetazoa" id="AALB004948-PA"/>
    </source>
</evidence>
<dbReference type="InterPro" id="IPR008978">
    <property type="entry name" value="HSP20-like_chaperone"/>
</dbReference>
<feature type="region of interest" description="Disordered" evidence="3">
    <location>
        <begin position="215"/>
        <end position="275"/>
    </location>
</feature>
<feature type="compositionally biased region" description="Pro residues" evidence="3">
    <location>
        <begin position="220"/>
        <end position="233"/>
    </location>
</feature>
<dbReference type="Gene3D" id="2.60.40.790">
    <property type="match status" value="1"/>
</dbReference>
<dbReference type="PANTHER" id="PTHR45640">
    <property type="entry name" value="HEAT SHOCK PROTEIN HSP-12.2-RELATED"/>
    <property type="match status" value="1"/>
</dbReference>
<comment type="similarity">
    <text evidence="1 2">Belongs to the small heat shock protein (HSP20) family.</text>
</comment>
<proteinExistence type="inferred from homology"/>
<dbReference type="EnsemblMetazoa" id="AALB004948-RA">
    <property type="protein sequence ID" value="AALB004948-PA"/>
    <property type="gene ID" value="AALB004948"/>
</dbReference>
<evidence type="ECO:0000256" key="1">
    <source>
        <dbReference type="PROSITE-ProRule" id="PRU00285"/>
    </source>
</evidence>
<evidence type="ECO:0000313" key="5">
    <source>
        <dbReference type="Proteomes" id="UP000069272"/>
    </source>
</evidence>
<dbReference type="AlphaFoldDB" id="A0A182FEK7"/>
<dbReference type="GO" id="GO:0005737">
    <property type="term" value="C:cytoplasm"/>
    <property type="evidence" value="ECO:0007669"/>
    <property type="project" value="TreeGrafter"/>
</dbReference>
<dbReference type="VEuPathDB" id="VectorBase:AALB20_032652"/>
<name>A0A182FEK7_ANOAL</name>
<dbReference type="GO" id="GO:0042026">
    <property type="term" value="P:protein refolding"/>
    <property type="evidence" value="ECO:0007669"/>
    <property type="project" value="TreeGrafter"/>
</dbReference>
<reference evidence="4" key="2">
    <citation type="submission" date="2022-08" db="UniProtKB">
        <authorList>
            <consortium name="EnsemblMetazoa"/>
        </authorList>
    </citation>
    <scope>IDENTIFICATION</scope>
    <source>
        <strain evidence="4">STECLA/ALBI9_A</strain>
    </source>
</reference>
<dbReference type="InterPro" id="IPR002068">
    <property type="entry name" value="A-crystallin/Hsp20_dom"/>
</dbReference>
<dbReference type="SUPFAM" id="SSF49764">
    <property type="entry name" value="HSP20-like chaperones"/>
    <property type="match status" value="1"/>
</dbReference>
<dbReference type="Pfam" id="PF00011">
    <property type="entry name" value="HSP20"/>
    <property type="match status" value="1"/>
</dbReference>
<dbReference type="GO" id="GO:0005634">
    <property type="term" value="C:nucleus"/>
    <property type="evidence" value="ECO:0007669"/>
    <property type="project" value="TreeGrafter"/>
</dbReference>